<dbReference type="AlphaFoldDB" id="A0A2S4UCV8"/>
<dbReference type="Proteomes" id="UP000239156">
    <property type="component" value="Unassembled WGS sequence"/>
</dbReference>
<accession>A0A2S4UCV8</accession>
<protein>
    <submittedName>
        <fullName evidence="2">Uncharacterized protein</fullName>
    </submittedName>
</protein>
<dbReference type="VEuPathDB" id="FungiDB:PSHT_10297"/>
<dbReference type="VEuPathDB" id="FungiDB:PSTT_16453"/>
<organism evidence="2 3">
    <name type="scientific">Puccinia striiformis</name>
    <dbReference type="NCBI Taxonomy" id="27350"/>
    <lineage>
        <taxon>Eukaryota</taxon>
        <taxon>Fungi</taxon>
        <taxon>Dikarya</taxon>
        <taxon>Basidiomycota</taxon>
        <taxon>Pucciniomycotina</taxon>
        <taxon>Pucciniomycetes</taxon>
        <taxon>Pucciniales</taxon>
        <taxon>Pucciniaceae</taxon>
        <taxon>Puccinia</taxon>
    </lineage>
</organism>
<name>A0A2S4UCV8_9BASI</name>
<evidence type="ECO:0000313" key="2">
    <source>
        <dbReference type="EMBL" id="POV95112.1"/>
    </source>
</evidence>
<evidence type="ECO:0000313" key="3">
    <source>
        <dbReference type="Proteomes" id="UP000239156"/>
    </source>
</evidence>
<gene>
    <name evidence="2" type="ORF">PSTT_16453</name>
</gene>
<evidence type="ECO:0000256" key="1">
    <source>
        <dbReference type="SAM" id="MobiDB-lite"/>
    </source>
</evidence>
<feature type="region of interest" description="Disordered" evidence="1">
    <location>
        <begin position="428"/>
        <end position="457"/>
    </location>
</feature>
<sequence>MVYSLHFLFSADEHLGLSAPSKTLPVIRKFNQIQQDALRMVPSIRSFLLLLQLGVCIVCNASENPTRRITLSLFPGGGDNTAEVDDIDDMLHLSLAQPQATGTNSADVTTTDRATSLSMRNLSIPSEDGRDVPRLRYVKLSCRNGSGQLNQRLSRCARQAHPPFEPQNSQTSPNHAQRSWCFTLLPAGIEDENRKSLPTRAHEQHFSNDDPTWSWTENNASLQPGMNPSKQPATKTQMTASSFSKCQGTISRRVSPTADTHVQYQPAKRIKHGHQSPACTGIQGFTMRNEHHHPQREVEDRNLLIMNQLRGDIYAGASRSRNPLTRPSQNFFMNSAKFSGDQEAPSTILTHAVEPEHQQVKLKITDIVNFNANVFEQDQTQPEQFQHQAKVDSILSIIENIKRFSPGDKQLQPSESHLELLKKMIHEHSHPPGSASRESVLGDGATKKAQPSKRTQWNGVLNNKLEQNKRLWFTLWKERTAGVEWPEITGRSSKCIERNLAILMIYIDSIGTIFRGYYPTDSNSIGDPSSSLLKKAIELVKPSIEDKTFLMHKFTLDTPYQKRTHQCGQFAFVWNWISTVIWESGHKNLIKLFFPNVGLISKATRAFYNDIFDFSINRLNESLEAYNSNQIIQLQHT</sequence>
<proteinExistence type="predicted"/>
<keyword evidence="3" id="KW-1185">Reference proteome</keyword>
<reference evidence="2" key="1">
    <citation type="submission" date="2017-12" db="EMBL/GenBank/DDBJ databases">
        <title>Gene loss provides genomic basis for host adaptation in cereal stripe rust fungi.</title>
        <authorList>
            <person name="Xia C."/>
        </authorList>
    </citation>
    <scope>NUCLEOTIDE SEQUENCE [LARGE SCALE GENOMIC DNA]</scope>
    <source>
        <strain evidence="2">93-210</strain>
    </source>
</reference>
<dbReference type="EMBL" id="PKSL01000364">
    <property type="protein sequence ID" value="POV95112.1"/>
    <property type="molecule type" value="Genomic_DNA"/>
</dbReference>
<comment type="caution">
    <text evidence="2">The sequence shown here is derived from an EMBL/GenBank/DDBJ whole genome shotgun (WGS) entry which is preliminary data.</text>
</comment>